<sequence>MESFLTWGYVATFMGIVFCTSMLVEFCKEMPYIKKIPTKYFTAIIAFVLIFVSSIFLGEFTFINIPLMILNAILVAFTTTGQYDFHYRKVRLIEDKPEDEQKNDLEELKK</sequence>
<proteinExistence type="predicted"/>
<evidence type="ECO:0000256" key="1">
    <source>
        <dbReference type="SAM" id="Phobius"/>
    </source>
</evidence>
<feature type="transmembrane region" description="Helical" evidence="1">
    <location>
        <begin position="6"/>
        <end position="27"/>
    </location>
</feature>
<keyword evidence="1" id="KW-1133">Transmembrane helix</keyword>
<keyword evidence="1" id="KW-0812">Transmembrane</keyword>
<name>A0A8S5U5X8_9CAUD</name>
<reference evidence="2" key="1">
    <citation type="journal article" date="2021" name="Proc. Natl. Acad. Sci. U.S.A.">
        <title>A Catalog of Tens of Thousands of Viruses from Human Metagenomes Reveals Hidden Associations with Chronic Diseases.</title>
        <authorList>
            <person name="Tisza M.J."/>
            <person name="Buck C.B."/>
        </authorList>
    </citation>
    <scope>NUCLEOTIDE SEQUENCE</scope>
    <source>
        <strain evidence="2">CteLh2</strain>
    </source>
</reference>
<feature type="transmembrane region" description="Helical" evidence="1">
    <location>
        <begin position="63"/>
        <end position="83"/>
    </location>
</feature>
<dbReference type="EMBL" id="BK016017">
    <property type="protein sequence ID" value="DAF89863.1"/>
    <property type="molecule type" value="Genomic_DNA"/>
</dbReference>
<evidence type="ECO:0000313" key="2">
    <source>
        <dbReference type="EMBL" id="DAF89863.1"/>
    </source>
</evidence>
<keyword evidence="1" id="KW-0472">Membrane</keyword>
<organism evidence="2">
    <name type="scientific">Siphoviridae sp. cteLh2</name>
    <dbReference type="NCBI Taxonomy" id="2825590"/>
    <lineage>
        <taxon>Viruses</taxon>
        <taxon>Duplodnaviria</taxon>
        <taxon>Heunggongvirae</taxon>
        <taxon>Uroviricota</taxon>
        <taxon>Caudoviricetes</taxon>
    </lineage>
</organism>
<protein>
    <submittedName>
        <fullName evidence="2">Holin</fullName>
    </submittedName>
</protein>
<accession>A0A8S5U5X8</accession>
<feature type="transmembrane region" description="Helical" evidence="1">
    <location>
        <begin position="39"/>
        <end position="57"/>
    </location>
</feature>